<feature type="region of interest" description="Disordered" evidence="1">
    <location>
        <begin position="143"/>
        <end position="162"/>
    </location>
</feature>
<name>A0ABW2JTH0_9ACTN</name>
<accession>A0ABW2JTH0</accession>
<feature type="compositionally biased region" description="Basic and acidic residues" evidence="1">
    <location>
        <begin position="143"/>
        <end position="156"/>
    </location>
</feature>
<protein>
    <recommendedName>
        <fullName evidence="4">TIGR04338 family metallohydrolase</fullName>
    </recommendedName>
</protein>
<evidence type="ECO:0000313" key="3">
    <source>
        <dbReference type="Proteomes" id="UP001596523"/>
    </source>
</evidence>
<reference evidence="3" key="1">
    <citation type="journal article" date="2019" name="Int. J. Syst. Evol. Microbiol.">
        <title>The Global Catalogue of Microorganisms (GCM) 10K type strain sequencing project: providing services to taxonomists for standard genome sequencing and annotation.</title>
        <authorList>
            <consortium name="The Broad Institute Genomics Platform"/>
            <consortium name="The Broad Institute Genome Sequencing Center for Infectious Disease"/>
            <person name="Wu L."/>
            <person name="Ma J."/>
        </authorList>
    </citation>
    <scope>NUCLEOTIDE SEQUENCE [LARGE SCALE GENOMIC DNA]</scope>
    <source>
        <strain evidence="3">SYNS20</strain>
    </source>
</reference>
<evidence type="ECO:0000256" key="1">
    <source>
        <dbReference type="SAM" id="MobiDB-lite"/>
    </source>
</evidence>
<dbReference type="Proteomes" id="UP001596523">
    <property type="component" value="Unassembled WGS sequence"/>
</dbReference>
<evidence type="ECO:0000313" key="2">
    <source>
        <dbReference type="EMBL" id="MFC7309459.1"/>
    </source>
</evidence>
<comment type="caution">
    <text evidence="2">The sequence shown here is derived from an EMBL/GenBank/DDBJ whole genome shotgun (WGS) entry which is preliminary data.</text>
</comment>
<keyword evidence="3" id="KW-1185">Reference proteome</keyword>
<gene>
    <name evidence="2" type="ORF">ACFQVC_35270</name>
</gene>
<dbReference type="RefSeq" id="WP_381838395.1">
    <property type="nucleotide sequence ID" value="NZ_JBHTCF010000021.1"/>
</dbReference>
<sequence length="180" mass="20059">MSTFKLSGYNSTLRTAKRLAAQAVPLVERAVPGRMPNLQITLTTPRGMAELAVEAEAELAGEVDKRAKARELRDANRIARDHSGRAVPLVDGGVLVAINVEQHRTEAEFAVTLVHELVHAMQFSRKGVRERVVREVRDAFGVEKQSRRQAREHERALEDEEREAYGHEYLANQLIDAAAA</sequence>
<proteinExistence type="predicted"/>
<organism evidence="2 3">
    <name type="scientific">Streptomyces monticola</name>
    <dbReference type="NCBI Taxonomy" id="2666263"/>
    <lineage>
        <taxon>Bacteria</taxon>
        <taxon>Bacillati</taxon>
        <taxon>Actinomycetota</taxon>
        <taxon>Actinomycetes</taxon>
        <taxon>Kitasatosporales</taxon>
        <taxon>Streptomycetaceae</taxon>
        <taxon>Streptomyces</taxon>
    </lineage>
</organism>
<evidence type="ECO:0008006" key="4">
    <source>
        <dbReference type="Google" id="ProtNLM"/>
    </source>
</evidence>
<dbReference type="EMBL" id="JBHTCF010000021">
    <property type="protein sequence ID" value="MFC7309459.1"/>
    <property type="molecule type" value="Genomic_DNA"/>
</dbReference>